<sequence length="128" mass="13568">MLAGLPLDLTGLVVTLLNGSGEVTISRHHQQAHIGLGSARNHVLDEIAMTRGINDGVVPLSREELLGGAGNGHTTLTLLLSAVHVESEGERRLAQGRGLLLQLLQLTLRDTAELEQQATSGRRLTGVD</sequence>
<evidence type="ECO:0000313" key="2">
    <source>
        <dbReference type="Proteomes" id="UP000722791"/>
    </source>
</evidence>
<comment type="caution">
    <text evidence="1">The sequence shown here is derived from an EMBL/GenBank/DDBJ whole genome shotgun (WGS) entry which is preliminary data.</text>
</comment>
<proteinExistence type="predicted"/>
<dbReference type="AlphaFoldDB" id="A0A8J4LLD6"/>
<gene>
    <name evidence="1" type="ORF">Vretimale_6678</name>
</gene>
<dbReference type="EMBL" id="BNCQ01000010">
    <property type="protein sequence ID" value="GIM01896.1"/>
    <property type="molecule type" value="Genomic_DNA"/>
</dbReference>
<protein>
    <submittedName>
        <fullName evidence="1">Uncharacterized protein</fullName>
    </submittedName>
</protein>
<dbReference type="Proteomes" id="UP000722791">
    <property type="component" value="Unassembled WGS sequence"/>
</dbReference>
<accession>A0A8J4LLD6</accession>
<feature type="non-terminal residue" evidence="1">
    <location>
        <position position="1"/>
    </location>
</feature>
<evidence type="ECO:0000313" key="1">
    <source>
        <dbReference type="EMBL" id="GIM01896.1"/>
    </source>
</evidence>
<name>A0A8J4LLD6_9CHLO</name>
<reference evidence="1" key="1">
    <citation type="journal article" date="2021" name="Proc. Natl. Acad. Sci. U.S.A.">
        <title>Three genomes in the algal genus Volvox reveal the fate of a haploid sex-determining region after a transition to homothallism.</title>
        <authorList>
            <person name="Yamamoto K."/>
            <person name="Hamaji T."/>
            <person name="Kawai-Toyooka H."/>
            <person name="Matsuzaki R."/>
            <person name="Takahashi F."/>
            <person name="Nishimura Y."/>
            <person name="Kawachi M."/>
            <person name="Noguchi H."/>
            <person name="Minakuchi Y."/>
            <person name="Umen J.G."/>
            <person name="Toyoda A."/>
            <person name="Nozaki H."/>
        </authorList>
    </citation>
    <scope>NUCLEOTIDE SEQUENCE</scope>
    <source>
        <strain evidence="1">NIES-3785</strain>
    </source>
</reference>
<organism evidence="1 2">
    <name type="scientific">Volvox reticuliferus</name>
    <dbReference type="NCBI Taxonomy" id="1737510"/>
    <lineage>
        <taxon>Eukaryota</taxon>
        <taxon>Viridiplantae</taxon>
        <taxon>Chlorophyta</taxon>
        <taxon>core chlorophytes</taxon>
        <taxon>Chlorophyceae</taxon>
        <taxon>CS clade</taxon>
        <taxon>Chlamydomonadales</taxon>
        <taxon>Volvocaceae</taxon>
        <taxon>Volvox</taxon>
    </lineage>
</organism>